<proteinExistence type="inferred from homology"/>
<evidence type="ECO:0000313" key="3">
    <source>
        <dbReference type="EMBL" id="GAA2118250.1"/>
    </source>
</evidence>
<dbReference type="InterPro" id="IPR013538">
    <property type="entry name" value="ASHA1/2-like_C"/>
</dbReference>
<evidence type="ECO:0000313" key="4">
    <source>
        <dbReference type="Proteomes" id="UP001500575"/>
    </source>
</evidence>
<dbReference type="Pfam" id="PF08327">
    <property type="entry name" value="AHSA1"/>
    <property type="match status" value="1"/>
</dbReference>
<evidence type="ECO:0000259" key="2">
    <source>
        <dbReference type="Pfam" id="PF08327"/>
    </source>
</evidence>
<dbReference type="SUPFAM" id="SSF55961">
    <property type="entry name" value="Bet v1-like"/>
    <property type="match status" value="1"/>
</dbReference>
<dbReference type="RefSeq" id="WP_344302537.1">
    <property type="nucleotide sequence ID" value="NZ_BAAAQQ010000002.1"/>
</dbReference>
<comment type="caution">
    <text evidence="3">The sequence shown here is derived from an EMBL/GenBank/DDBJ whole genome shotgun (WGS) entry which is preliminary data.</text>
</comment>
<comment type="similarity">
    <text evidence="1">Belongs to the AHA1 family.</text>
</comment>
<keyword evidence="4" id="KW-1185">Reference proteome</keyword>
<dbReference type="InterPro" id="IPR023393">
    <property type="entry name" value="START-like_dom_sf"/>
</dbReference>
<name>A0ABP5JP87_9ACTN</name>
<protein>
    <recommendedName>
        <fullName evidence="2">Activator of Hsp90 ATPase homologue 1/2-like C-terminal domain-containing protein</fullName>
    </recommendedName>
</protein>
<sequence length="146" mass="16102">MNGIVATAETEIDASAADVWRALTDPAHIEQYMFGSKVETDWQVGSPIVWKGEHEGSAYEDKGEVLQYDEPSTLSMTHFSPMSGQDDAPENYHRLVYELVEHDGHTHVRLSQDGNGSEEEAEHAKGMWEQMLSGLKDHVESASGGA</sequence>
<dbReference type="Gene3D" id="3.30.530.20">
    <property type="match status" value="1"/>
</dbReference>
<organism evidence="3 4">
    <name type="scientific">Nocardioides bigeumensis</name>
    <dbReference type="NCBI Taxonomy" id="433657"/>
    <lineage>
        <taxon>Bacteria</taxon>
        <taxon>Bacillati</taxon>
        <taxon>Actinomycetota</taxon>
        <taxon>Actinomycetes</taxon>
        <taxon>Propionibacteriales</taxon>
        <taxon>Nocardioidaceae</taxon>
        <taxon>Nocardioides</taxon>
    </lineage>
</organism>
<accession>A0ABP5JP87</accession>
<reference evidence="4" key="1">
    <citation type="journal article" date="2019" name="Int. J. Syst. Evol. Microbiol.">
        <title>The Global Catalogue of Microorganisms (GCM) 10K type strain sequencing project: providing services to taxonomists for standard genome sequencing and annotation.</title>
        <authorList>
            <consortium name="The Broad Institute Genomics Platform"/>
            <consortium name="The Broad Institute Genome Sequencing Center for Infectious Disease"/>
            <person name="Wu L."/>
            <person name="Ma J."/>
        </authorList>
    </citation>
    <scope>NUCLEOTIDE SEQUENCE [LARGE SCALE GENOMIC DNA]</scope>
    <source>
        <strain evidence="4">JCM 16021</strain>
    </source>
</reference>
<evidence type="ECO:0000256" key="1">
    <source>
        <dbReference type="ARBA" id="ARBA00006817"/>
    </source>
</evidence>
<gene>
    <name evidence="3" type="ORF">GCM10009843_09980</name>
</gene>
<dbReference type="Proteomes" id="UP001500575">
    <property type="component" value="Unassembled WGS sequence"/>
</dbReference>
<dbReference type="EMBL" id="BAAAQQ010000002">
    <property type="protein sequence ID" value="GAA2118250.1"/>
    <property type="molecule type" value="Genomic_DNA"/>
</dbReference>
<feature type="domain" description="Activator of Hsp90 ATPase homologue 1/2-like C-terminal" evidence="2">
    <location>
        <begin position="13"/>
        <end position="140"/>
    </location>
</feature>